<evidence type="ECO:0000313" key="1">
    <source>
        <dbReference type="EMBL" id="SUP62765.1"/>
    </source>
</evidence>
<dbReference type="EMBL" id="UHID01000009">
    <property type="protein sequence ID" value="SUP62765.1"/>
    <property type="molecule type" value="Genomic_DNA"/>
</dbReference>
<accession>A0A380PCD6</accession>
<protein>
    <submittedName>
        <fullName evidence="1">Uncharacterized protein</fullName>
    </submittedName>
</protein>
<evidence type="ECO:0000313" key="2">
    <source>
        <dbReference type="Proteomes" id="UP000254150"/>
    </source>
</evidence>
<name>A0A380PCD6_STRGR</name>
<proteinExistence type="predicted"/>
<dbReference type="AlphaFoldDB" id="A0A380PCD6"/>
<reference evidence="1 2" key="1">
    <citation type="submission" date="2018-06" db="EMBL/GenBank/DDBJ databases">
        <authorList>
            <consortium name="Pathogen Informatics"/>
            <person name="Doyle S."/>
        </authorList>
    </citation>
    <scope>NUCLEOTIDE SEQUENCE [LARGE SCALE GENOMIC DNA]</scope>
    <source>
        <strain evidence="1 2">NCTC7807</strain>
    </source>
</reference>
<organism evidence="1 2">
    <name type="scientific">Streptomyces griseus</name>
    <dbReference type="NCBI Taxonomy" id="1911"/>
    <lineage>
        <taxon>Bacteria</taxon>
        <taxon>Bacillati</taxon>
        <taxon>Actinomycetota</taxon>
        <taxon>Actinomycetes</taxon>
        <taxon>Kitasatosporales</taxon>
        <taxon>Streptomycetaceae</taxon>
        <taxon>Streptomyces</taxon>
    </lineage>
</organism>
<dbReference type="Proteomes" id="UP000254150">
    <property type="component" value="Unassembled WGS sequence"/>
</dbReference>
<gene>
    <name evidence="1" type="ORF">NCTC7807_05940</name>
</gene>
<sequence>MVPKVVVMELSALAAGSCSAGSSRGIIEERAGAFSAAQTAWSETIA</sequence>